<evidence type="ECO:0000259" key="1">
    <source>
        <dbReference type="Pfam" id="PF00144"/>
    </source>
</evidence>
<evidence type="ECO:0000313" key="2">
    <source>
        <dbReference type="EMBL" id="EYF00470.1"/>
    </source>
</evidence>
<keyword evidence="3" id="KW-1185">Reference proteome</keyword>
<dbReference type="PANTHER" id="PTHR46825:SF8">
    <property type="entry name" value="BETA-LACTAMASE-RELATED"/>
    <property type="match status" value="1"/>
</dbReference>
<accession>A0A017SV39</accession>
<dbReference type="Proteomes" id="UP000019678">
    <property type="component" value="Unassembled WGS sequence"/>
</dbReference>
<dbReference type="SUPFAM" id="SSF56601">
    <property type="entry name" value="beta-lactamase/transpeptidase-like"/>
    <property type="match status" value="1"/>
</dbReference>
<dbReference type="STRING" id="1192034.CAP_0560"/>
<dbReference type="AlphaFoldDB" id="A0A017SV39"/>
<feature type="domain" description="Beta-lactamase-related" evidence="1">
    <location>
        <begin position="13"/>
        <end position="333"/>
    </location>
</feature>
<dbReference type="InterPro" id="IPR050491">
    <property type="entry name" value="AmpC-like"/>
</dbReference>
<comment type="caution">
    <text evidence="2">The sequence shown here is derived from an EMBL/GenBank/DDBJ whole genome shotgun (WGS) entry which is preliminary data.</text>
</comment>
<dbReference type="EMBL" id="ASRX01000109">
    <property type="protein sequence ID" value="EYF00470.1"/>
    <property type="molecule type" value="Genomic_DNA"/>
</dbReference>
<name>A0A017SV39_9BACT</name>
<dbReference type="InterPro" id="IPR012338">
    <property type="entry name" value="Beta-lactam/transpept-like"/>
</dbReference>
<sequence>MKVDARLQAYLGEAARAHEVPGASLALLVDGAVWCAATGMLDITTGAPVTPAAPFQIGSTTKLWTATALMRLVDAGQLDLEAQVGEILGADGLGDAPAFTGVSVRHLLSHTSGLPGDYLLDLGDDAGVLGRYAKLCAGLLRQHAPGATMSYCNTGFILAGRILEVLTGATWDEAMRALVIAPLGLTRTVTLPREALQLGAATGHVPGQPPEVVPRWEVPRTLGPAGAICTTAEELVTFAQVHLAGGVGRDGEKLLSEAAAAEMARPQVAVPDRWSMGSHWGLGMALDTWGGRRVAAHPGSGAGQFAFLQMVPDQRVAIALLTNGGHAARLYRELAWVLLRDLCGLEMPAPLAPAPVPVAEERATAGGAVDWASIAGVYARTGLRIEVEGRGPAAGVLRIIPTGSVTALAPQQVHELPLRVVEAREGVFATQVPHEEAWKAVVFYRLQDGTPCVHTGLRVALRVA</sequence>
<evidence type="ECO:0000313" key="3">
    <source>
        <dbReference type="Proteomes" id="UP000019678"/>
    </source>
</evidence>
<proteinExistence type="predicted"/>
<dbReference type="Gene3D" id="3.40.710.10">
    <property type="entry name" value="DD-peptidase/beta-lactamase superfamily"/>
    <property type="match status" value="1"/>
</dbReference>
<reference evidence="2 3" key="1">
    <citation type="submission" date="2013-05" db="EMBL/GenBank/DDBJ databases">
        <title>Genome assembly of Chondromyces apiculatus DSM 436.</title>
        <authorList>
            <person name="Sharma G."/>
            <person name="Khatri I."/>
            <person name="Kaur C."/>
            <person name="Mayilraj S."/>
            <person name="Subramanian S."/>
        </authorList>
    </citation>
    <scope>NUCLEOTIDE SEQUENCE [LARGE SCALE GENOMIC DNA]</scope>
    <source>
        <strain evidence="2 3">DSM 436</strain>
    </source>
</reference>
<dbReference type="InterPro" id="IPR001466">
    <property type="entry name" value="Beta-lactam-related"/>
</dbReference>
<dbReference type="RefSeq" id="WP_052376831.1">
    <property type="nucleotide sequence ID" value="NZ_ASRX01000109.1"/>
</dbReference>
<dbReference type="eggNOG" id="COG1680">
    <property type="taxonomic scope" value="Bacteria"/>
</dbReference>
<gene>
    <name evidence="2" type="ORF">CAP_0560</name>
</gene>
<dbReference type="Pfam" id="PF00144">
    <property type="entry name" value="Beta-lactamase"/>
    <property type="match status" value="1"/>
</dbReference>
<protein>
    <submittedName>
        <fullName evidence="2">Beta-lactamase</fullName>
    </submittedName>
</protein>
<organism evidence="2 3">
    <name type="scientific">Chondromyces apiculatus DSM 436</name>
    <dbReference type="NCBI Taxonomy" id="1192034"/>
    <lineage>
        <taxon>Bacteria</taxon>
        <taxon>Pseudomonadati</taxon>
        <taxon>Myxococcota</taxon>
        <taxon>Polyangia</taxon>
        <taxon>Polyangiales</taxon>
        <taxon>Polyangiaceae</taxon>
        <taxon>Chondromyces</taxon>
    </lineage>
</organism>
<dbReference type="PANTHER" id="PTHR46825">
    <property type="entry name" value="D-ALANYL-D-ALANINE-CARBOXYPEPTIDASE/ENDOPEPTIDASE AMPH"/>
    <property type="match status" value="1"/>
</dbReference>